<proteinExistence type="predicted"/>
<evidence type="ECO:0000313" key="1">
    <source>
        <dbReference type="EMBL" id="PWV07400.1"/>
    </source>
</evidence>
<reference evidence="1 2" key="1">
    <citation type="journal article" date="2018" name="Microb. Genom.">
        <title>Expanding an expanded genome: long-read sequencing of Trypanosoma cruzi.</title>
        <authorList>
            <person name="Berna L."/>
            <person name="Rodriguez M."/>
            <person name="Chiribao M.L."/>
            <person name="Parodi-Talice A."/>
            <person name="Pita S."/>
            <person name="Rijo G."/>
            <person name="Alvarez-Valin F."/>
            <person name="Robello C."/>
        </authorList>
    </citation>
    <scope>NUCLEOTIDE SEQUENCE [LARGE SCALE GENOMIC DNA]</scope>
    <source>
        <strain evidence="1 2">TCC</strain>
    </source>
</reference>
<dbReference type="EMBL" id="PRFC01000102">
    <property type="protein sequence ID" value="PWV07400.1"/>
    <property type="molecule type" value="Genomic_DNA"/>
</dbReference>
<sequence>MGSVKEGPRVRMVARICVSLAGDVRAAMDTIVKNYEKYFIPCCVKSSQCLSWRQCLPICPTPSFFSFTAMLVRRSLQIIWMQTPWHLSPWEMPNGSSCVVLMPPRSHSTKGLNEHWCRQQELSPAFAAVVCAFPSACQNSVSCCAERTIRKKATATIASLVLPRRLY</sequence>
<dbReference type="VEuPathDB" id="TriTrypDB:C3747_102g127"/>
<dbReference type="AlphaFoldDB" id="A0A2V2WFM7"/>
<evidence type="ECO:0000313" key="2">
    <source>
        <dbReference type="Proteomes" id="UP000246078"/>
    </source>
</evidence>
<gene>
    <name evidence="1" type="ORF">C3747_102g127</name>
</gene>
<accession>A0A2V2WFM7</accession>
<organism evidence="1 2">
    <name type="scientific">Trypanosoma cruzi</name>
    <dbReference type="NCBI Taxonomy" id="5693"/>
    <lineage>
        <taxon>Eukaryota</taxon>
        <taxon>Discoba</taxon>
        <taxon>Euglenozoa</taxon>
        <taxon>Kinetoplastea</taxon>
        <taxon>Metakinetoplastina</taxon>
        <taxon>Trypanosomatida</taxon>
        <taxon>Trypanosomatidae</taxon>
        <taxon>Trypanosoma</taxon>
        <taxon>Schizotrypanum</taxon>
    </lineage>
</organism>
<name>A0A2V2WFM7_TRYCR</name>
<dbReference type="VEuPathDB" id="TriTrypDB:C4B63_43g75"/>
<dbReference type="Proteomes" id="UP000246078">
    <property type="component" value="Unassembled WGS sequence"/>
</dbReference>
<comment type="caution">
    <text evidence="1">The sequence shown here is derived from an EMBL/GenBank/DDBJ whole genome shotgun (WGS) entry which is preliminary data.</text>
</comment>
<dbReference type="VEuPathDB" id="TriTrypDB:TcG_10607"/>
<protein>
    <submittedName>
        <fullName evidence="1">Uncharacterized protein</fullName>
    </submittedName>
</protein>
<dbReference type="VEuPathDB" id="TriTrypDB:TcBrA4_0087420"/>
<dbReference type="VEuPathDB" id="TriTrypDB:TcCL_NonESM05073"/>